<evidence type="ECO:0000256" key="1">
    <source>
        <dbReference type="SAM" id="MobiDB-lite"/>
    </source>
</evidence>
<dbReference type="InterPro" id="IPR027417">
    <property type="entry name" value="P-loop_NTPase"/>
</dbReference>
<sequence>MLRRMILKNFVHFGEKQVLDFTDSENEPILFVGASSTGKTAALELIRRCLESKLNSSLTSRTNPKFIAYVFCEFQTDLKYCDSTVITGFLIDGKHGRYSDGADERVREEKPVVREEEKLVNTNDEKTEINNDEKVHGESSEKETDADTIFYRITIYSSDGKNEVLFERFSLKTAGEIVSDKTRKLQKLPPFLCVQLDKLITSSEFDEEKVFKMSSRFKIENETVIEKNFILEGLSRTYVGVLSMRGIGTFQWTKSKQISVEYREDNYKNTCTQAEIISDLIYSGSIETDKEERIFRYLIGGDDIVFEKGDGNNISVMHGENKFPLLKTSVGVLEAKQFSLLMAHEHLKTICLEEPDRGMHPQMIQCMKVVLHEESRNKTIIVVTHSPYLVDSLWFQNTYYFHKKGICSMKKYANPVSDKIAKFPAGAEDFRILLFSTRVLLVEGKSDKLILQGIFRHCFTTLAEKEKNERNRNILQY</sequence>
<dbReference type="InterPro" id="IPR003959">
    <property type="entry name" value="ATPase_AAA_core"/>
</dbReference>
<dbReference type="Proteomes" id="UP000694844">
    <property type="component" value="Chromosome 8"/>
</dbReference>
<protein>
    <submittedName>
        <fullName evidence="4 5">Uncharacterized protein LOC111107224 isoform X1</fullName>
    </submittedName>
</protein>
<dbReference type="InterPro" id="IPR051396">
    <property type="entry name" value="Bact_Antivir_Def_Nuclease"/>
</dbReference>
<dbReference type="Gene3D" id="3.40.50.300">
    <property type="entry name" value="P-loop containing nucleotide triphosphate hydrolases"/>
    <property type="match status" value="1"/>
</dbReference>
<dbReference type="OrthoDB" id="6160474at2759"/>
<dbReference type="GeneID" id="111107224"/>
<proteinExistence type="predicted"/>
<organism evidence="3 4">
    <name type="scientific">Crassostrea virginica</name>
    <name type="common">Eastern oyster</name>
    <dbReference type="NCBI Taxonomy" id="6565"/>
    <lineage>
        <taxon>Eukaryota</taxon>
        <taxon>Metazoa</taxon>
        <taxon>Spiralia</taxon>
        <taxon>Lophotrochozoa</taxon>
        <taxon>Mollusca</taxon>
        <taxon>Bivalvia</taxon>
        <taxon>Autobranchia</taxon>
        <taxon>Pteriomorphia</taxon>
        <taxon>Ostreida</taxon>
        <taxon>Ostreoidea</taxon>
        <taxon>Ostreidae</taxon>
        <taxon>Crassostrea</taxon>
    </lineage>
</organism>
<dbReference type="PANTHER" id="PTHR43581">
    <property type="entry name" value="ATP/GTP PHOSPHATASE"/>
    <property type="match status" value="1"/>
</dbReference>
<evidence type="ECO:0000259" key="2">
    <source>
        <dbReference type="Pfam" id="PF13304"/>
    </source>
</evidence>
<evidence type="ECO:0000313" key="3">
    <source>
        <dbReference type="Proteomes" id="UP000694844"/>
    </source>
</evidence>
<keyword evidence="3" id="KW-1185">Reference proteome</keyword>
<dbReference type="RefSeq" id="XP_022298017.1">
    <property type="nucleotide sequence ID" value="XM_022442309.1"/>
</dbReference>
<gene>
    <name evidence="4 5" type="primary">LOC111107224</name>
</gene>
<dbReference type="AlphaFoldDB" id="A0A8B8B3L8"/>
<accession>A0A8B8B3L8</accession>
<feature type="domain" description="ATPase AAA-type core" evidence="2">
    <location>
        <begin position="323"/>
        <end position="391"/>
    </location>
</feature>
<dbReference type="SUPFAM" id="SSF52540">
    <property type="entry name" value="P-loop containing nucleoside triphosphate hydrolases"/>
    <property type="match status" value="1"/>
</dbReference>
<feature type="region of interest" description="Disordered" evidence="1">
    <location>
        <begin position="117"/>
        <end position="140"/>
    </location>
</feature>
<dbReference type="Pfam" id="PF13304">
    <property type="entry name" value="AAA_21"/>
    <property type="match status" value="1"/>
</dbReference>
<name>A0A8B8B3L8_CRAVI</name>
<evidence type="ECO:0000313" key="4">
    <source>
        <dbReference type="RefSeq" id="XP_022298017.1"/>
    </source>
</evidence>
<dbReference type="PANTHER" id="PTHR43581:SF4">
    <property type="entry name" value="ATP_GTP PHOSPHATASE"/>
    <property type="match status" value="1"/>
</dbReference>
<reference evidence="4 5" key="1">
    <citation type="submission" date="2025-04" db="UniProtKB">
        <authorList>
            <consortium name="RefSeq"/>
        </authorList>
    </citation>
    <scope>IDENTIFICATION</scope>
    <source>
        <tissue evidence="4 5">Whole sample</tissue>
    </source>
</reference>
<dbReference type="RefSeq" id="XP_022298019.1">
    <property type="nucleotide sequence ID" value="XM_022442311.1"/>
</dbReference>
<dbReference type="KEGG" id="cvn:111107224"/>
<evidence type="ECO:0000313" key="5">
    <source>
        <dbReference type="RefSeq" id="XP_022298019.1"/>
    </source>
</evidence>